<protein>
    <submittedName>
        <fullName evidence="2">Uncharacterized protein</fullName>
    </submittedName>
</protein>
<evidence type="ECO:0000313" key="2">
    <source>
        <dbReference type="EMBL" id="MDO1535656.1"/>
    </source>
</evidence>
<sequence>MRRAAKVANSALVPKGVGLAVGQFGRSKANLSEAWQAARETRQRLLNESKLPIKTVILKDGTEHDLPTDPAERFEFLYRVMDWSPAHHASQISAARRAKYGSIVMTILSFALVCFMIFNVPMWIAFLLIPTSLTILAVGAATTFRWALVEYQYTRRSLINFKTFIVQPKFFRWIFC</sequence>
<evidence type="ECO:0000313" key="3">
    <source>
        <dbReference type="Proteomes" id="UP001169027"/>
    </source>
</evidence>
<dbReference type="EMBL" id="JAUKVY010000021">
    <property type="protein sequence ID" value="MDO1535656.1"/>
    <property type="molecule type" value="Genomic_DNA"/>
</dbReference>
<keyword evidence="3" id="KW-1185">Reference proteome</keyword>
<proteinExistence type="predicted"/>
<gene>
    <name evidence="2" type="ORF">Q2T77_25560</name>
</gene>
<keyword evidence="1" id="KW-0812">Transmembrane</keyword>
<keyword evidence="1" id="KW-0472">Membrane</keyword>
<dbReference type="RefSeq" id="WP_301813442.1">
    <property type="nucleotide sequence ID" value="NZ_JAUJZH010000021.1"/>
</dbReference>
<feature type="transmembrane region" description="Helical" evidence="1">
    <location>
        <begin position="100"/>
        <end position="118"/>
    </location>
</feature>
<name>A0ABT8SDX8_9BURK</name>
<comment type="caution">
    <text evidence="2">The sequence shown here is derived from an EMBL/GenBank/DDBJ whole genome shotgun (WGS) entry which is preliminary data.</text>
</comment>
<reference evidence="2" key="1">
    <citation type="submission" date="2023-06" db="EMBL/GenBank/DDBJ databases">
        <authorList>
            <person name="Jiang Y."/>
            <person name="Liu Q."/>
        </authorList>
    </citation>
    <scope>NUCLEOTIDE SEQUENCE</scope>
    <source>
        <strain evidence="2">CGMCC 1.12090</strain>
    </source>
</reference>
<dbReference type="Proteomes" id="UP001169027">
    <property type="component" value="Unassembled WGS sequence"/>
</dbReference>
<feature type="transmembrane region" description="Helical" evidence="1">
    <location>
        <begin position="124"/>
        <end position="148"/>
    </location>
</feature>
<accession>A0ABT8SDX8</accession>
<keyword evidence="1" id="KW-1133">Transmembrane helix</keyword>
<evidence type="ECO:0000256" key="1">
    <source>
        <dbReference type="SAM" id="Phobius"/>
    </source>
</evidence>
<organism evidence="2 3">
    <name type="scientific">Variovorax ginsengisoli</name>
    <dbReference type="NCBI Taxonomy" id="363844"/>
    <lineage>
        <taxon>Bacteria</taxon>
        <taxon>Pseudomonadati</taxon>
        <taxon>Pseudomonadota</taxon>
        <taxon>Betaproteobacteria</taxon>
        <taxon>Burkholderiales</taxon>
        <taxon>Comamonadaceae</taxon>
        <taxon>Variovorax</taxon>
    </lineage>
</organism>